<feature type="signal peptide" evidence="11">
    <location>
        <begin position="1"/>
        <end position="19"/>
    </location>
</feature>
<evidence type="ECO:0000256" key="2">
    <source>
        <dbReference type="ARBA" id="ARBA00004229"/>
    </source>
</evidence>
<sequence length="217" mass="22691">MSASPLALLLVFISGLITSLGPCSLSLLPVTLAYLAGFDNNDQKPWIRSLSFSSGIVTSMVFLGLISGTVGHLYGKIPSVVPVLVATLSIIMGLQLLEVIRIPLRLGPDPESWRRKMPGSLAPLTAGLAFGLTASPCSTPVLAVLLASIAQSRQPITGILLLAFFGAGQVVPLMIGGMAAANLPRLSILLPFGNWVPSISGVILITTGMMNLFAQWS</sequence>
<comment type="similarity">
    <text evidence="3">Belongs to the DsbD family.</text>
</comment>
<dbReference type="GO" id="GO:0016020">
    <property type="term" value="C:membrane"/>
    <property type="evidence" value="ECO:0007669"/>
    <property type="project" value="UniProtKB-SubCell"/>
</dbReference>
<dbReference type="GeneID" id="6481610"/>
<feature type="transmembrane region" description="Helical" evidence="10">
    <location>
        <begin position="81"/>
        <end position="104"/>
    </location>
</feature>
<feature type="domain" description="Cytochrome C biogenesis protein transmembrane" evidence="12">
    <location>
        <begin position="7"/>
        <end position="186"/>
    </location>
</feature>
<organism evidence="13">
    <name type="scientific">Paulinella chromatophora</name>
    <dbReference type="NCBI Taxonomy" id="39717"/>
    <lineage>
        <taxon>Eukaryota</taxon>
        <taxon>Sar</taxon>
        <taxon>Rhizaria</taxon>
        <taxon>Cercozoa</taxon>
        <taxon>Imbricatea</taxon>
        <taxon>Silicofilosea</taxon>
        <taxon>Euglyphida</taxon>
        <taxon>Paulinellidae</taxon>
        <taxon>Paulinella</taxon>
    </lineage>
</organism>
<dbReference type="EMBL" id="CP000815">
    <property type="protein sequence ID" value="ACB42642.1"/>
    <property type="molecule type" value="Genomic_DNA"/>
</dbReference>
<dbReference type="PANTHER" id="PTHR31272:SF6">
    <property type="entry name" value="CYTOCHROME C-TYPE BIOGENESIS CCDA-LIKE CHLOROPLASTIC PROTEIN"/>
    <property type="match status" value="1"/>
</dbReference>
<geneLocation type="organellar chromatophore" evidence="13"/>
<keyword evidence="4" id="KW-0150">Chloroplast</keyword>
<comment type="subcellular location">
    <subcellularLocation>
        <location evidence="1">Membrane</location>
        <topology evidence="1">Multi-pass membrane protein</topology>
    </subcellularLocation>
    <subcellularLocation>
        <location evidence="2">Plastid</location>
        <location evidence="2">Chloroplast</location>
    </subcellularLocation>
</comment>
<accession>B1X3X3</accession>
<feature type="chain" id="PRO_5002772531" evidence="11">
    <location>
        <begin position="20"/>
        <end position="217"/>
    </location>
</feature>
<feature type="transmembrane region" description="Helical" evidence="10">
    <location>
        <begin position="159"/>
        <end position="183"/>
    </location>
</feature>
<proteinExistence type="inferred from homology"/>
<dbReference type="RefSeq" id="YP_002048852.1">
    <property type="nucleotide sequence ID" value="NC_011087.1"/>
</dbReference>
<keyword evidence="5 13" id="KW-0934">Plastid</keyword>
<evidence type="ECO:0000256" key="4">
    <source>
        <dbReference type="ARBA" id="ARBA00022528"/>
    </source>
</evidence>
<keyword evidence="7" id="KW-0201">Cytochrome c-type biogenesis</keyword>
<dbReference type="InterPro" id="IPR051790">
    <property type="entry name" value="Cytochrome_c-biogenesis_DsbD"/>
</dbReference>
<evidence type="ECO:0000256" key="7">
    <source>
        <dbReference type="ARBA" id="ARBA00022748"/>
    </source>
</evidence>
<evidence type="ECO:0000259" key="12">
    <source>
        <dbReference type="Pfam" id="PF02683"/>
    </source>
</evidence>
<dbReference type="GO" id="GO:0009507">
    <property type="term" value="C:chloroplast"/>
    <property type="evidence" value="ECO:0007669"/>
    <property type="project" value="UniProtKB-SubCell"/>
</dbReference>
<evidence type="ECO:0000256" key="3">
    <source>
        <dbReference type="ARBA" id="ARBA00006143"/>
    </source>
</evidence>
<dbReference type="Pfam" id="PF02683">
    <property type="entry name" value="DsbD_TM"/>
    <property type="match status" value="1"/>
</dbReference>
<dbReference type="PANTHER" id="PTHR31272">
    <property type="entry name" value="CYTOCHROME C-TYPE BIOGENESIS PROTEIN HI_1454-RELATED"/>
    <property type="match status" value="1"/>
</dbReference>
<feature type="transmembrane region" description="Helical" evidence="10">
    <location>
        <begin position="124"/>
        <end position="147"/>
    </location>
</feature>
<feature type="transmembrane region" description="Helical" evidence="10">
    <location>
        <begin position="195"/>
        <end position="214"/>
    </location>
</feature>
<evidence type="ECO:0000256" key="1">
    <source>
        <dbReference type="ARBA" id="ARBA00004141"/>
    </source>
</evidence>
<evidence type="ECO:0000256" key="8">
    <source>
        <dbReference type="ARBA" id="ARBA00022989"/>
    </source>
</evidence>
<dbReference type="AlphaFoldDB" id="B1X3X3"/>
<evidence type="ECO:0000256" key="6">
    <source>
        <dbReference type="ARBA" id="ARBA00022692"/>
    </source>
</evidence>
<evidence type="ECO:0000256" key="9">
    <source>
        <dbReference type="ARBA" id="ARBA00023136"/>
    </source>
</evidence>
<evidence type="ECO:0000256" key="11">
    <source>
        <dbReference type="SAM" id="SignalP"/>
    </source>
</evidence>
<reference evidence="13" key="2">
    <citation type="journal article" date="2008" name="Curr. Biol.">
        <title>Chromatophore genome sequence of Paulinella sheds light on acquisition of photosynthesis by eukaryotes.</title>
        <authorList>
            <person name="Nowack E.C.M."/>
            <person name="Melkonian M."/>
            <person name="Gloeckner G."/>
        </authorList>
    </citation>
    <scope>NUCLEOTIDE SEQUENCE [LARGE SCALE GENOMIC DNA]</scope>
</reference>
<keyword evidence="11" id="KW-0732">Signal</keyword>
<evidence type="ECO:0000256" key="10">
    <source>
        <dbReference type="SAM" id="Phobius"/>
    </source>
</evidence>
<keyword evidence="9 10" id="KW-0472">Membrane</keyword>
<evidence type="ECO:0000256" key="5">
    <source>
        <dbReference type="ARBA" id="ARBA00022640"/>
    </source>
</evidence>
<dbReference type="GO" id="GO:0017004">
    <property type="term" value="P:cytochrome complex assembly"/>
    <property type="evidence" value="ECO:0007669"/>
    <property type="project" value="UniProtKB-KW"/>
</dbReference>
<reference evidence="13" key="1">
    <citation type="submission" date="2007-08" db="EMBL/GenBank/DDBJ databases">
        <authorList>
            <person name="Gloeckner G."/>
            <person name="Nowack E."/>
            <person name="Melkonian M."/>
        </authorList>
    </citation>
    <scope>NUCLEOTIDE SEQUENCE</scope>
</reference>
<name>B1X3X3_PAUCH</name>
<keyword evidence="6 10" id="KW-0812">Transmembrane</keyword>
<dbReference type="InterPro" id="IPR003834">
    <property type="entry name" value="Cyt_c_assmbl_TM_dom"/>
</dbReference>
<feature type="transmembrane region" description="Helical" evidence="10">
    <location>
        <begin position="51"/>
        <end position="74"/>
    </location>
</feature>
<keyword evidence="8 10" id="KW-1133">Transmembrane helix</keyword>
<protein>
    <submittedName>
        <fullName evidence="13">Putative c-type cytochrome biogenesis protein CcdA</fullName>
    </submittedName>
</protein>
<gene>
    <name evidence="13" type="ordered locus">PCC_0192</name>
</gene>
<evidence type="ECO:0000313" key="13">
    <source>
        <dbReference type="EMBL" id="ACB42642.1"/>
    </source>
</evidence>